<dbReference type="GO" id="GO:0000171">
    <property type="term" value="F:ribonuclease MRP activity"/>
    <property type="evidence" value="ECO:0007669"/>
    <property type="project" value="TreeGrafter"/>
</dbReference>
<dbReference type="AlphaFoldDB" id="A0AA39G9B5"/>
<dbReference type="GO" id="GO:0030681">
    <property type="term" value="C:multimeric ribonuclease P complex"/>
    <property type="evidence" value="ECO:0007669"/>
    <property type="project" value="TreeGrafter"/>
</dbReference>
<organism evidence="1 2">
    <name type="scientific">Sarocladium strictum</name>
    <name type="common">Black bundle disease fungus</name>
    <name type="synonym">Acremonium strictum</name>
    <dbReference type="NCBI Taxonomy" id="5046"/>
    <lineage>
        <taxon>Eukaryota</taxon>
        <taxon>Fungi</taxon>
        <taxon>Dikarya</taxon>
        <taxon>Ascomycota</taxon>
        <taxon>Pezizomycotina</taxon>
        <taxon>Sordariomycetes</taxon>
        <taxon>Hypocreomycetidae</taxon>
        <taxon>Hypocreales</taxon>
        <taxon>Sarocladiaceae</taxon>
        <taxon>Sarocladium</taxon>
    </lineage>
</organism>
<sequence length="354" mass="39727">MTPDPPPSIYQAPKCFVTYGTLGHVDSNQGSRSRKPWANLSKMGFIQKVDLIMSQDHANIVQEKLDYILSPSYSRVTMTLGQILEKDFFTDYVKTGSVLMMSQGRKAVDDVFTLEYGSLNMYLGKESYERAGLVGKTYGAKGNRKLKPRWVVTYDLKSHSMLHGKKGFDRLVYACHHVFAKPLTWILTTASGKGKFSTTPQPVNKVPCSTIRCEHLKTSDIALRVDRSIVSSEDRLALESVATDLYEWLSLVRLGSTRIMKHDRIDAYLSRYESPEARSGSMEICLMSWQGLVSSEWLYQLAMGVMTSLPQGAWFSLAATELSSSVSGASKEVVLLRPDSPSDEYLLWELQSLE</sequence>
<keyword evidence="2" id="KW-1185">Reference proteome</keyword>
<comment type="caution">
    <text evidence="1">The sequence shown here is derived from an EMBL/GenBank/DDBJ whole genome shotgun (WGS) entry which is preliminary data.</text>
</comment>
<name>A0AA39G9B5_SARSR</name>
<proteinExistence type="predicted"/>
<dbReference type="Pfam" id="PF08584">
    <property type="entry name" value="Ribonuc_P_40"/>
    <property type="match status" value="1"/>
</dbReference>
<dbReference type="GO" id="GO:0001682">
    <property type="term" value="P:tRNA 5'-leader removal"/>
    <property type="evidence" value="ECO:0007669"/>
    <property type="project" value="InterPro"/>
</dbReference>
<dbReference type="InterPro" id="IPR013893">
    <property type="entry name" value="RNase_P_Rpp40"/>
</dbReference>
<dbReference type="GO" id="GO:0004526">
    <property type="term" value="F:ribonuclease P activity"/>
    <property type="evidence" value="ECO:0007669"/>
    <property type="project" value="TreeGrafter"/>
</dbReference>
<dbReference type="PANTHER" id="PTHR15396">
    <property type="entry name" value="RIBONUCLEASE P PROTEIN SUBUNIT P40"/>
    <property type="match status" value="1"/>
</dbReference>
<evidence type="ECO:0000313" key="1">
    <source>
        <dbReference type="EMBL" id="KAK0383080.1"/>
    </source>
</evidence>
<dbReference type="Proteomes" id="UP001175261">
    <property type="component" value="Unassembled WGS sequence"/>
</dbReference>
<dbReference type="EMBL" id="JAPDFR010000009">
    <property type="protein sequence ID" value="KAK0383080.1"/>
    <property type="molecule type" value="Genomic_DNA"/>
</dbReference>
<dbReference type="GO" id="GO:0000172">
    <property type="term" value="C:ribonuclease MRP complex"/>
    <property type="evidence" value="ECO:0007669"/>
    <property type="project" value="TreeGrafter"/>
</dbReference>
<dbReference type="GO" id="GO:0000447">
    <property type="term" value="P:endonucleolytic cleavage in ITS1 to separate SSU-rRNA from 5.8S rRNA and LSU-rRNA from tricistronic rRNA transcript (SSU-rRNA, 5.8S rRNA, LSU-rRNA)"/>
    <property type="evidence" value="ECO:0007669"/>
    <property type="project" value="TreeGrafter"/>
</dbReference>
<protein>
    <submittedName>
        <fullName evidence="1">Uncharacterized protein</fullName>
    </submittedName>
</protein>
<accession>A0AA39G9B5</accession>
<reference evidence="1" key="1">
    <citation type="submission" date="2022-10" db="EMBL/GenBank/DDBJ databases">
        <title>Determination and structural analysis of whole genome sequence of Sarocladium strictum F4-1.</title>
        <authorList>
            <person name="Hu L."/>
            <person name="Jiang Y."/>
        </authorList>
    </citation>
    <scope>NUCLEOTIDE SEQUENCE</scope>
    <source>
        <strain evidence="1">F4-1</strain>
    </source>
</reference>
<dbReference type="PANTHER" id="PTHR15396:SF1">
    <property type="entry name" value="RIBONUCLEASE P PROTEIN SUBUNIT P40"/>
    <property type="match status" value="1"/>
</dbReference>
<evidence type="ECO:0000313" key="2">
    <source>
        <dbReference type="Proteomes" id="UP001175261"/>
    </source>
</evidence>
<gene>
    <name evidence="1" type="ORF">NLU13_8994</name>
</gene>